<dbReference type="RefSeq" id="WP_164260357.1">
    <property type="nucleotide sequence ID" value="NZ_JAAGMK010000928.1"/>
</dbReference>
<dbReference type="Pfam" id="PF12840">
    <property type="entry name" value="HTH_20"/>
    <property type="match status" value="1"/>
</dbReference>
<dbReference type="PANTHER" id="PTHR43132">
    <property type="entry name" value="ARSENICAL RESISTANCE OPERON REPRESSOR ARSR-RELATED"/>
    <property type="match status" value="1"/>
</dbReference>
<feature type="domain" description="HTH arsR-type" evidence="4">
    <location>
        <begin position="242"/>
        <end position="330"/>
    </location>
</feature>
<keyword evidence="2" id="KW-0238">DNA-binding</keyword>
<evidence type="ECO:0000256" key="1">
    <source>
        <dbReference type="ARBA" id="ARBA00023015"/>
    </source>
</evidence>
<dbReference type="GO" id="GO:0003677">
    <property type="term" value="F:DNA binding"/>
    <property type="evidence" value="ECO:0007669"/>
    <property type="project" value="UniProtKB-KW"/>
</dbReference>
<dbReference type="InterPro" id="IPR045981">
    <property type="entry name" value="DUF5937"/>
</dbReference>
<gene>
    <name evidence="5" type="ORF">G3I43_32485</name>
</gene>
<dbReference type="InterPro" id="IPR051011">
    <property type="entry name" value="Metal_resp_trans_reg"/>
</dbReference>
<dbReference type="EMBL" id="JAAGMK010000928">
    <property type="protein sequence ID" value="NEB88847.1"/>
    <property type="molecule type" value="Genomic_DNA"/>
</dbReference>
<accession>A0A6G3T0P1</accession>
<dbReference type="PROSITE" id="PS50987">
    <property type="entry name" value="HTH_ARSR_2"/>
    <property type="match status" value="1"/>
</dbReference>
<dbReference type="AlphaFoldDB" id="A0A6G3T0P1"/>
<protein>
    <submittedName>
        <fullName evidence="5">Helix-turn-helix transcriptional regulator</fullName>
    </submittedName>
</protein>
<dbReference type="CDD" id="cd00090">
    <property type="entry name" value="HTH_ARSR"/>
    <property type="match status" value="1"/>
</dbReference>
<evidence type="ECO:0000259" key="4">
    <source>
        <dbReference type="PROSITE" id="PS50987"/>
    </source>
</evidence>
<evidence type="ECO:0000256" key="2">
    <source>
        <dbReference type="ARBA" id="ARBA00023125"/>
    </source>
</evidence>
<dbReference type="Gene3D" id="1.10.10.10">
    <property type="entry name" value="Winged helix-like DNA-binding domain superfamily/Winged helix DNA-binding domain"/>
    <property type="match status" value="1"/>
</dbReference>
<proteinExistence type="predicted"/>
<organism evidence="5">
    <name type="scientific">Streptomyces anulatus</name>
    <name type="common">Streptomyces chrysomallus</name>
    <dbReference type="NCBI Taxonomy" id="1892"/>
    <lineage>
        <taxon>Bacteria</taxon>
        <taxon>Bacillati</taxon>
        <taxon>Actinomycetota</taxon>
        <taxon>Actinomycetes</taxon>
        <taxon>Kitasatosporales</taxon>
        <taxon>Streptomycetaceae</taxon>
        <taxon>Streptomyces</taxon>
    </lineage>
</organism>
<dbReference type="SMART" id="SM00418">
    <property type="entry name" value="HTH_ARSR"/>
    <property type="match status" value="1"/>
</dbReference>
<dbReference type="InterPro" id="IPR001845">
    <property type="entry name" value="HTH_ArsR_DNA-bd_dom"/>
</dbReference>
<comment type="caution">
    <text evidence="5">The sequence shown here is derived from an EMBL/GenBank/DDBJ whole genome shotgun (WGS) entry which is preliminary data.</text>
</comment>
<keyword evidence="1" id="KW-0805">Transcription regulation</keyword>
<name>A0A6G3T0P1_STRAQ</name>
<dbReference type="Pfam" id="PF19361">
    <property type="entry name" value="DUF5937"/>
    <property type="match status" value="1"/>
</dbReference>
<dbReference type="InterPro" id="IPR036390">
    <property type="entry name" value="WH_DNA-bd_sf"/>
</dbReference>
<dbReference type="PANTHER" id="PTHR43132:SF8">
    <property type="entry name" value="HTH-TYPE TRANSCRIPTIONAL REGULATOR KMTR"/>
    <property type="match status" value="1"/>
</dbReference>
<sequence>MLRIHFTGQDLENIRIARSPDPLWEIVCSICRLQTKEGPLAFDPWRRMVHERLRRGGAPRRAALALRTLVPYATYFPDFLTPPVEGGSIGVAAGIDRVLSTPRRQLRSEMTLLAASGEKPFAGAALALGDVEALRLLGDGLRTYHEAFLAPAWDRIGSAAGADVSWRSRALVTGGTRALLDTFRPMAVWRPPVLEVDYPVERDLHLEGRGLLLVPSYFCWRRPITLVDEGLRPVLVYPVDKTVASVSPDAPTELARLLGSTRASLLYETAVHDCATTTELAAAVNVSLPSASQQLTVLREAGLLTSRRDGKHVLHTITVLGRRLLEGRCG</sequence>
<evidence type="ECO:0000256" key="3">
    <source>
        <dbReference type="ARBA" id="ARBA00023163"/>
    </source>
</evidence>
<dbReference type="InterPro" id="IPR036388">
    <property type="entry name" value="WH-like_DNA-bd_sf"/>
</dbReference>
<keyword evidence="3" id="KW-0804">Transcription</keyword>
<dbReference type="GO" id="GO:0003700">
    <property type="term" value="F:DNA-binding transcription factor activity"/>
    <property type="evidence" value="ECO:0007669"/>
    <property type="project" value="InterPro"/>
</dbReference>
<dbReference type="SUPFAM" id="SSF46785">
    <property type="entry name" value="Winged helix' DNA-binding domain"/>
    <property type="match status" value="1"/>
</dbReference>
<dbReference type="InterPro" id="IPR011991">
    <property type="entry name" value="ArsR-like_HTH"/>
</dbReference>
<evidence type="ECO:0000313" key="5">
    <source>
        <dbReference type="EMBL" id="NEB88847.1"/>
    </source>
</evidence>
<reference evidence="5" key="1">
    <citation type="submission" date="2020-01" db="EMBL/GenBank/DDBJ databases">
        <title>Insect and environment-associated Actinomycetes.</title>
        <authorList>
            <person name="Currrie C."/>
            <person name="Chevrette M."/>
            <person name="Carlson C."/>
            <person name="Stubbendieck R."/>
            <person name="Wendt-Pienkowski E."/>
        </authorList>
    </citation>
    <scope>NUCLEOTIDE SEQUENCE</scope>
    <source>
        <strain evidence="5">SID505</strain>
    </source>
</reference>